<proteinExistence type="predicted"/>
<name>A0A380KXJ9_9STRE</name>
<dbReference type="Proteomes" id="UP000254634">
    <property type="component" value="Unassembled WGS sequence"/>
</dbReference>
<keyword evidence="3" id="KW-1185">Reference proteome</keyword>
<dbReference type="Pfam" id="PF00884">
    <property type="entry name" value="Sulfatase"/>
    <property type="match status" value="1"/>
</dbReference>
<reference evidence="2" key="1">
    <citation type="submission" date="2018-06" db="EMBL/GenBank/DDBJ databases">
        <authorList>
            <consortium name="Pathogen Informatics"/>
            <person name="Doyle S."/>
        </authorList>
    </citation>
    <scope>NUCLEOTIDE SEQUENCE [LARGE SCALE GENOMIC DNA]</scope>
    <source>
        <strain evidence="2">NCTC13765</strain>
    </source>
</reference>
<evidence type="ECO:0000313" key="3">
    <source>
        <dbReference type="Proteomes" id="UP000254634"/>
    </source>
</evidence>
<accession>A0A380KXJ9</accession>
<protein>
    <submittedName>
        <fullName evidence="2">Phosphoglycerol transferase</fullName>
        <ecNumber evidence="2">2.7.8.20</ecNumber>
    </submittedName>
</protein>
<gene>
    <name evidence="2" type="ORF">NCTC13765_00098</name>
</gene>
<sequence>MDEPKNYNATTIKKIEEKYKKLATKINAVRKENLENQTVIYLLSESFSDPTRVEGITVSENPIPYIQEVKSKFTSGLMKFDGYGGGTANMEFQTLTGLPFYNLSPNVSVIYTEVFPQMKYIPTISDVYKSTNRIAIHLASGSNYSRDYIYRSLKFNDFLNTDNKKTSFKSEGSYPSDASTY</sequence>
<evidence type="ECO:0000313" key="2">
    <source>
        <dbReference type="EMBL" id="SUN75666.1"/>
    </source>
</evidence>
<dbReference type="EC" id="2.7.8.20" evidence="2"/>
<organism evidence="2 3">
    <name type="scientific">Streptococcus massiliensis</name>
    <dbReference type="NCBI Taxonomy" id="313439"/>
    <lineage>
        <taxon>Bacteria</taxon>
        <taxon>Bacillati</taxon>
        <taxon>Bacillota</taxon>
        <taxon>Bacilli</taxon>
        <taxon>Lactobacillales</taxon>
        <taxon>Streptococcaceae</taxon>
        <taxon>Streptococcus</taxon>
    </lineage>
</organism>
<keyword evidence="2" id="KW-0808">Transferase</keyword>
<dbReference type="EMBL" id="UHFR01000005">
    <property type="protein sequence ID" value="SUN75666.1"/>
    <property type="molecule type" value="Genomic_DNA"/>
</dbReference>
<dbReference type="AlphaFoldDB" id="A0A380KXJ9"/>
<feature type="domain" description="Sulfatase N-terminal" evidence="1">
    <location>
        <begin position="37"/>
        <end position="171"/>
    </location>
</feature>
<dbReference type="STRING" id="1123307.GCA_000380065_01200"/>
<dbReference type="GO" id="GO:0008960">
    <property type="term" value="F:phosphatidylglycerol-membrane-oligosaccharide glycerophosphotransferase activity"/>
    <property type="evidence" value="ECO:0007669"/>
    <property type="project" value="UniProtKB-EC"/>
</dbReference>
<dbReference type="InterPro" id="IPR000917">
    <property type="entry name" value="Sulfatase_N"/>
</dbReference>
<evidence type="ECO:0000259" key="1">
    <source>
        <dbReference type="Pfam" id="PF00884"/>
    </source>
</evidence>